<dbReference type="PANTHER" id="PTHR10146">
    <property type="entry name" value="PROLINE SYNTHETASE CO-TRANSCRIBED BACTERIAL HOMOLOG PROTEIN"/>
    <property type="match status" value="1"/>
</dbReference>
<evidence type="ECO:0000256" key="1">
    <source>
        <dbReference type="ARBA" id="ARBA00022898"/>
    </source>
</evidence>
<comment type="caution">
    <text evidence="3">The sequence shown here is derived from an EMBL/GenBank/DDBJ whole genome shotgun (WGS) entry which is preliminary data.</text>
</comment>
<dbReference type="InterPro" id="IPR029066">
    <property type="entry name" value="PLP-binding_barrel"/>
</dbReference>
<gene>
    <name evidence="3" type="ORF">SDC9_65468</name>
</gene>
<dbReference type="InterPro" id="IPR011078">
    <property type="entry name" value="PyrdxlP_homeostasis"/>
</dbReference>
<accession>A0A644XS30</accession>
<reference evidence="3" key="1">
    <citation type="submission" date="2019-08" db="EMBL/GenBank/DDBJ databases">
        <authorList>
            <person name="Kucharzyk K."/>
            <person name="Murdoch R.W."/>
            <person name="Higgins S."/>
            <person name="Loffler F."/>
        </authorList>
    </citation>
    <scope>NUCLEOTIDE SEQUENCE</scope>
</reference>
<evidence type="ECO:0000259" key="2">
    <source>
        <dbReference type="Pfam" id="PF01168"/>
    </source>
</evidence>
<dbReference type="AlphaFoldDB" id="A0A644XS30"/>
<protein>
    <submittedName>
        <fullName evidence="3">Pyridoxal phosphate homeostasis protein</fullName>
    </submittedName>
</protein>
<dbReference type="GO" id="GO:0030170">
    <property type="term" value="F:pyridoxal phosphate binding"/>
    <property type="evidence" value="ECO:0007669"/>
    <property type="project" value="InterPro"/>
</dbReference>
<keyword evidence="1" id="KW-0663">Pyridoxal phosphate</keyword>
<dbReference type="Gene3D" id="3.20.20.10">
    <property type="entry name" value="Alanine racemase"/>
    <property type="match status" value="1"/>
</dbReference>
<dbReference type="SUPFAM" id="SSF51419">
    <property type="entry name" value="PLP-binding barrel"/>
    <property type="match status" value="1"/>
</dbReference>
<dbReference type="NCBIfam" id="TIGR00044">
    <property type="entry name" value="YggS family pyridoxal phosphate-dependent enzyme"/>
    <property type="match status" value="1"/>
</dbReference>
<dbReference type="EMBL" id="VSSQ01003100">
    <property type="protein sequence ID" value="MPM19050.1"/>
    <property type="molecule type" value="Genomic_DNA"/>
</dbReference>
<dbReference type="PIRSF" id="PIRSF004848">
    <property type="entry name" value="YBL036c_PLPDEIII"/>
    <property type="match status" value="1"/>
</dbReference>
<dbReference type="CDD" id="cd00635">
    <property type="entry name" value="PLPDE_III_YBL036c_like"/>
    <property type="match status" value="1"/>
</dbReference>
<feature type="domain" description="Alanine racemase N-terminal" evidence="2">
    <location>
        <begin position="5"/>
        <end position="186"/>
    </location>
</feature>
<dbReference type="PANTHER" id="PTHR10146:SF14">
    <property type="entry name" value="PYRIDOXAL PHOSPHATE HOMEOSTASIS PROTEIN"/>
    <property type="match status" value="1"/>
</dbReference>
<name>A0A644XS30_9ZZZZ</name>
<evidence type="ECO:0000313" key="3">
    <source>
        <dbReference type="EMBL" id="MPM19050.1"/>
    </source>
</evidence>
<dbReference type="InterPro" id="IPR001608">
    <property type="entry name" value="Ala_racemase_N"/>
</dbReference>
<dbReference type="PROSITE" id="PS01211">
    <property type="entry name" value="UPF0001"/>
    <property type="match status" value="1"/>
</dbReference>
<organism evidence="3">
    <name type="scientific">bioreactor metagenome</name>
    <dbReference type="NCBI Taxonomy" id="1076179"/>
    <lineage>
        <taxon>unclassified sequences</taxon>
        <taxon>metagenomes</taxon>
        <taxon>ecological metagenomes</taxon>
    </lineage>
</organism>
<dbReference type="Pfam" id="PF01168">
    <property type="entry name" value="Ala_racemase_N"/>
    <property type="match status" value="1"/>
</dbReference>
<proteinExistence type="predicted"/>
<sequence>MEAYKFGLRDFGENRPQELSKKMEQLPGDIKWHFIGHLQTNKIKLIIDKVHLIHSVDSEKLLLAINNEAQKRGITVNCLLQVYIATEESKQGLDRDELFGILARREQFSNIRICGLMGMASFTHDLERVGSEFAGLKELFDMVRKENPSISDVFCELSMGMSGDYKVAVQHGSTIVRIGSTIFGERT</sequence>